<protein>
    <recommendedName>
        <fullName evidence="1">Fido domain-containing protein</fullName>
    </recommendedName>
</protein>
<evidence type="ECO:0000313" key="3">
    <source>
        <dbReference type="Proteomes" id="UP000185628"/>
    </source>
</evidence>
<feature type="domain" description="Fido" evidence="1">
    <location>
        <begin position="1"/>
        <end position="115"/>
    </location>
</feature>
<dbReference type="PROSITE" id="PS51459">
    <property type="entry name" value="FIDO"/>
    <property type="match status" value="1"/>
</dbReference>
<dbReference type="GO" id="GO:0016301">
    <property type="term" value="F:kinase activity"/>
    <property type="evidence" value="ECO:0007669"/>
    <property type="project" value="InterPro"/>
</dbReference>
<evidence type="ECO:0000313" key="2">
    <source>
        <dbReference type="EMBL" id="OKL52550.1"/>
    </source>
</evidence>
<comment type="caution">
    <text evidence="2">The sequence shown here is derived from an EMBL/GenBank/DDBJ whole genome shotgun (WGS) entry which is preliminary data.</text>
</comment>
<dbReference type="InterPro" id="IPR006440">
    <property type="entry name" value="Doc"/>
</dbReference>
<dbReference type="Pfam" id="PF02661">
    <property type="entry name" value="Fic"/>
    <property type="match status" value="1"/>
</dbReference>
<sequence length="121" mass="12793">MPLSVVVHIIEAEGIGPVRDIGLLQSSLDRPLTTIMGTDAYPGVSRKAAALLHSVCNNDPLADGNKRLAAIASLVFAEINNHRCDLTNDELFDLIMAVASGALSDVEQISERLGLINVAST</sequence>
<reference evidence="3" key="1">
    <citation type="submission" date="2016-12" db="EMBL/GenBank/DDBJ databases">
        <authorList>
            <person name="Meng X."/>
        </authorList>
    </citation>
    <scope>NUCLEOTIDE SEQUENCE [LARGE SCALE GENOMIC DNA]</scope>
    <source>
        <strain evidence="3">DSM 19116</strain>
    </source>
</reference>
<gene>
    <name evidence="2" type="ORF">BSZ39_12500</name>
</gene>
<keyword evidence="3" id="KW-1185">Reference proteome</keyword>
<dbReference type="Gene3D" id="1.20.120.1870">
    <property type="entry name" value="Fic/DOC protein, Fido domain"/>
    <property type="match status" value="1"/>
</dbReference>
<dbReference type="EMBL" id="MQVR01000133">
    <property type="protein sequence ID" value="OKL52550.1"/>
    <property type="molecule type" value="Genomic_DNA"/>
</dbReference>
<dbReference type="Proteomes" id="UP000185628">
    <property type="component" value="Unassembled WGS sequence"/>
</dbReference>
<dbReference type="InterPro" id="IPR053737">
    <property type="entry name" value="Type_II_TA_Toxin"/>
</dbReference>
<proteinExistence type="predicted"/>
<evidence type="ECO:0000259" key="1">
    <source>
        <dbReference type="PROSITE" id="PS51459"/>
    </source>
</evidence>
<dbReference type="AlphaFoldDB" id="A0A1Q5PYU2"/>
<dbReference type="OrthoDB" id="9802752at2"/>
<organism evidence="2 3">
    <name type="scientific">Bowdeniella nasicola</name>
    <dbReference type="NCBI Taxonomy" id="208480"/>
    <lineage>
        <taxon>Bacteria</taxon>
        <taxon>Bacillati</taxon>
        <taxon>Actinomycetota</taxon>
        <taxon>Actinomycetes</taxon>
        <taxon>Actinomycetales</taxon>
        <taxon>Actinomycetaceae</taxon>
        <taxon>Bowdeniella</taxon>
    </lineage>
</organism>
<dbReference type="PANTHER" id="PTHR39426:SF1">
    <property type="entry name" value="HOMOLOGY TO DEATH-ON-CURING PROTEIN OF PHAGE P1"/>
    <property type="match status" value="1"/>
</dbReference>
<accession>A0A1Q5PYU2</accession>
<dbReference type="InterPro" id="IPR003812">
    <property type="entry name" value="Fido"/>
</dbReference>
<name>A0A1Q5PYU2_9ACTO</name>
<dbReference type="PANTHER" id="PTHR39426">
    <property type="entry name" value="HOMOLOGY TO DEATH-ON-CURING PROTEIN OF PHAGE P1"/>
    <property type="match status" value="1"/>
</dbReference>